<comment type="caution">
    <text evidence="3">The sequence shown here is derived from an EMBL/GenBank/DDBJ whole genome shotgun (WGS) entry which is preliminary data.</text>
</comment>
<evidence type="ECO:0000313" key="4">
    <source>
        <dbReference type="Proteomes" id="UP000664781"/>
    </source>
</evidence>
<keyword evidence="1" id="KW-0812">Transmembrane</keyword>
<dbReference type="EMBL" id="JAFMOF010000002">
    <property type="protein sequence ID" value="MBO0654132.1"/>
    <property type="molecule type" value="Genomic_DNA"/>
</dbReference>
<keyword evidence="1" id="KW-0472">Membrane</keyword>
<sequence length="148" mass="15824">MSSSLNPRPGGSQAAAEGLAVFAAVMMLVLGFLDVFRGVMALVHDNIFVTTPNYVFHFNLTSWGWIHLLLGILAIMVGVSLFKLSLWSRIVGVSLAALLLLANFLSIPYYPLWSIVVIALCAFVIWALCVVKPNSAPPGGTTLGPTGH</sequence>
<protein>
    <recommendedName>
        <fullName evidence="2">DUF7144 domain-containing protein</fullName>
    </recommendedName>
</protein>
<dbReference type="AlphaFoldDB" id="A0A939JQV9"/>
<dbReference type="InterPro" id="IPR055568">
    <property type="entry name" value="DUF7144"/>
</dbReference>
<evidence type="ECO:0000259" key="2">
    <source>
        <dbReference type="Pfam" id="PF23636"/>
    </source>
</evidence>
<proteinExistence type="predicted"/>
<dbReference type="Pfam" id="PF23636">
    <property type="entry name" value="DUF7144"/>
    <property type="match status" value="1"/>
</dbReference>
<feature type="transmembrane region" description="Helical" evidence="1">
    <location>
        <begin position="63"/>
        <end position="82"/>
    </location>
</feature>
<feature type="transmembrane region" description="Helical" evidence="1">
    <location>
        <begin position="21"/>
        <end position="43"/>
    </location>
</feature>
<accession>A0A939JQV9</accession>
<evidence type="ECO:0000313" key="3">
    <source>
        <dbReference type="EMBL" id="MBO0654132.1"/>
    </source>
</evidence>
<dbReference type="Proteomes" id="UP000664781">
    <property type="component" value="Unassembled WGS sequence"/>
</dbReference>
<organism evidence="3 4">
    <name type="scientific">Streptomyces triculaminicus</name>
    <dbReference type="NCBI Taxonomy" id="2816232"/>
    <lineage>
        <taxon>Bacteria</taxon>
        <taxon>Bacillati</taxon>
        <taxon>Actinomycetota</taxon>
        <taxon>Actinomycetes</taxon>
        <taxon>Kitasatosporales</taxon>
        <taxon>Streptomycetaceae</taxon>
        <taxon>Streptomyces</taxon>
    </lineage>
</organism>
<feature type="transmembrane region" description="Helical" evidence="1">
    <location>
        <begin position="89"/>
        <end position="106"/>
    </location>
</feature>
<feature type="domain" description="DUF7144" evidence="2">
    <location>
        <begin position="20"/>
        <end position="132"/>
    </location>
</feature>
<keyword evidence="4" id="KW-1185">Reference proteome</keyword>
<feature type="transmembrane region" description="Helical" evidence="1">
    <location>
        <begin position="112"/>
        <end position="131"/>
    </location>
</feature>
<reference evidence="3" key="1">
    <citation type="submission" date="2021-03" db="EMBL/GenBank/DDBJ databases">
        <title>Streptomyces strains.</title>
        <authorList>
            <person name="Lund M.B."/>
            <person name="Toerring T."/>
        </authorList>
    </citation>
    <scope>NUCLEOTIDE SEQUENCE</scope>
    <source>
        <strain evidence="3">JCM 4242</strain>
    </source>
</reference>
<name>A0A939JQV9_9ACTN</name>
<dbReference type="RefSeq" id="WP_207247496.1">
    <property type="nucleotide sequence ID" value="NZ_JAFMOF010000002.1"/>
</dbReference>
<keyword evidence="1" id="KW-1133">Transmembrane helix</keyword>
<gene>
    <name evidence="3" type="ORF">J1792_15535</name>
</gene>
<evidence type="ECO:0000256" key="1">
    <source>
        <dbReference type="SAM" id="Phobius"/>
    </source>
</evidence>